<accession>A0AAQ3X7M7</accession>
<dbReference type="Proteomes" id="UP001341281">
    <property type="component" value="Chromosome 08"/>
</dbReference>
<dbReference type="EMBL" id="CP144752">
    <property type="protein sequence ID" value="WVZ88701.1"/>
    <property type="molecule type" value="Genomic_DNA"/>
</dbReference>
<keyword evidence="2" id="KW-1185">Reference proteome</keyword>
<organism evidence="1 2">
    <name type="scientific">Paspalum notatum var. saurae</name>
    <dbReference type="NCBI Taxonomy" id="547442"/>
    <lineage>
        <taxon>Eukaryota</taxon>
        <taxon>Viridiplantae</taxon>
        <taxon>Streptophyta</taxon>
        <taxon>Embryophyta</taxon>
        <taxon>Tracheophyta</taxon>
        <taxon>Spermatophyta</taxon>
        <taxon>Magnoliopsida</taxon>
        <taxon>Liliopsida</taxon>
        <taxon>Poales</taxon>
        <taxon>Poaceae</taxon>
        <taxon>PACMAD clade</taxon>
        <taxon>Panicoideae</taxon>
        <taxon>Andropogonodae</taxon>
        <taxon>Paspaleae</taxon>
        <taxon>Paspalinae</taxon>
        <taxon>Paspalum</taxon>
    </lineage>
</organism>
<dbReference type="AlphaFoldDB" id="A0AAQ3X7M7"/>
<name>A0AAQ3X7M7_PASNO</name>
<gene>
    <name evidence="1" type="ORF">U9M48_035188</name>
</gene>
<sequence length="89" mass="9752">MGAADACHDGAEAIAKRGLQEEEDTGAAACLYRHQDMVPFVLCSGSQIETEFKCVFELLIYGSVAQRDLERHMTSAAQQTRIPLRYSGS</sequence>
<reference evidence="1 2" key="1">
    <citation type="submission" date="2024-02" db="EMBL/GenBank/DDBJ databases">
        <title>High-quality chromosome-scale genome assembly of Pensacola bahiagrass (Paspalum notatum Flugge var. saurae).</title>
        <authorList>
            <person name="Vega J.M."/>
            <person name="Podio M."/>
            <person name="Orjuela J."/>
            <person name="Siena L.A."/>
            <person name="Pessino S.C."/>
            <person name="Combes M.C."/>
            <person name="Mariac C."/>
            <person name="Albertini E."/>
            <person name="Pupilli F."/>
            <person name="Ortiz J.P.A."/>
            <person name="Leblanc O."/>
        </authorList>
    </citation>
    <scope>NUCLEOTIDE SEQUENCE [LARGE SCALE GENOMIC DNA]</scope>
    <source>
        <strain evidence="1">R1</strain>
        <tissue evidence="1">Leaf</tissue>
    </source>
</reference>
<evidence type="ECO:0000313" key="1">
    <source>
        <dbReference type="EMBL" id="WVZ88701.1"/>
    </source>
</evidence>
<evidence type="ECO:0000313" key="2">
    <source>
        <dbReference type="Proteomes" id="UP001341281"/>
    </source>
</evidence>
<protein>
    <submittedName>
        <fullName evidence="1">Uncharacterized protein</fullName>
    </submittedName>
</protein>
<proteinExistence type="predicted"/>